<dbReference type="AlphaFoldDB" id="A0AA43BD48"/>
<accession>A0AA43BD48</accession>
<sequence length="155" mass="17896">MRHDRIPDDLKRLAFEFFYWFSRFEFALKEARYLKSTEEGAKAEVSWDLFIEMNRDGYHLTPAGQALIDAKPQRQIVGDGELAFRDVGFNAGATDLERVVRLANTVRNNLFHGGKHGSDYWDEPNRMRDLLTTAIKAIDDLAAQAGLQGDYERYY</sequence>
<evidence type="ECO:0000313" key="1">
    <source>
        <dbReference type="EMBL" id="MDH2135073.1"/>
    </source>
</evidence>
<organism evidence="1 2">
    <name type="scientific">Sphingobium yanoikuyae</name>
    <name type="common">Sphingomonas yanoikuyae</name>
    <dbReference type="NCBI Taxonomy" id="13690"/>
    <lineage>
        <taxon>Bacteria</taxon>
        <taxon>Pseudomonadati</taxon>
        <taxon>Pseudomonadota</taxon>
        <taxon>Alphaproteobacteria</taxon>
        <taxon>Sphingomonadales</taxon>
        <taxon>Sphingomonadaceae</taxon>
        <taxon>Sphingobium</taxon>
    </lineage>
</organism>
<comment type="caution">
    <text evidence="1">The sequence shown here is derived from an EMBL/GenBank/DDBJ whole genome shotgun (WGS) entry which is preliminary data.</text>
</comment>
<name>A0AA43BD48_SPHYA</name>
<dbReference type="EMBL" id="JAOCKX010000085">
    <property type="protein sequence ID" value="MDH2135073.1"/>
    <property type="molecule type" value="Genomic_DNA"/>
</dbReference>
<dbReference type="RefSeq" id="WP_279731348.1">
    <property type="nucleotide sequence ID" value="NZ_JAOCKX010000085.1"/>
</dbReference>
<reference evidence="1" key="1">
    <citation type="submission" date="2022-09" db="EMBL/GenBank/DDBJ databases">
        <title>Intensive care unit water sources are persistently colonized with multi-drug resistant bacteria and are the site of extensive horizontal gene transfer of antibiotic resistance genes.</title>
        <authorList>
            <person name="Diorio-Toth L."/>
        </authorList>
    </citation>
    <scope>NUCLEOTIDE SEQUENCE</scope>
    <source>
        <strain evidence="1">GD03659</strain>
    </source>
</reference>
<gene>
    <name evidence="1" type="ORF">N5J77_28505</name>
</gene>
<dbReference type="Proteomes" id="UP001162318">
    <property type="component" value="Unassembled WGS sequence"/>
</dbReference>
<protein>
    <submittedName>
        <fullName evidence="1">Uncharacterized protein</fullName>
    </submittedName>
</protein>
<evidence type="ECO:0000313" key="2">
    <source>
        <dbReference type="Proteomes" id="UP001162318"/>
    </source>
</evidence>
<proteinExistence type="predicted"/>